<name>A0ABN8Z6R9_RANTA</name>
<evidence type="ECO:0000313" key="1">
    <source>
        <dbReference type="EMBL" id="CAI9167609.1"/>
    </source>
</evidence>
<proteinExistence type="predicted"/>
<evidence type="ECO:0000313" key="2">
    <source>
        <dbReference type="Proteomes" id="UP001176941"/>
    </source>
</evidence>
<organism evidence="1 2">
    <name type="scientific">Rangifer tarandus platyrhynchus</name>
    <name type="common">Svalbard reindeer</name>
    <dbReference type="NCBI Taxonomy" id="3082113"/>
    <lineage>
        <taxon>Eukaryota</taxon>
        <taxon>Metazoa</taxon>
        <taxon>Chordata</taxon>
        <taxon>Craniata</taxon>
        <taxon>Vertebrata</taxon>
        <taxon>Euteleostomi</taxon>
        <taxon>Mammalia</taxon>
        <taxon>Eutheria</taxon>
        <taxon>Laurasiatheria</taxon>
        <taxon>Artiodactyla</taxon>
        <taxon>Ruminantia</taxon>
        <taxon>Pecora</taxon>
        <taxon>Cervidae</taxon>
        <taxon>Odocoileinae</taxon>
        <taxon>Rangifer</taxon>
    </lineage>
</organism>
<keyword evidence="2" id="KW-1185">Reference proteome</keyword>
<gene>
    <name evidence="1" type="ORF">MRATA1EN1_LOCUS16571</name>
</gene>
<reference evidence="1" key="1">
    <citation type="submission" date="2023-04" db="EMBL/GenBank/DDBJ databases">
        <authorList>
            <consortium name="ELIXIR-Norway"/>
        </authorList>
    </citation>
    <scope>NUCLEOTIDE SEQUENCE [LARGE SCALE GENOMIC DNA]</scope>
</reference>
<protein>
    <submittedName>
        <fullName evidence="1">Uncharacterized protein</fullName>
    </submittedName>
</protein>
<sequence>MNLSTKQKKTHRHQGRLVVAKGERHGRGKNWQLGISGYKLLYIGWINSKVLLYSTGNYIQYPVINHNGKEYLKKNVYMYITESLFVLSCSVVSDSSAMPWTVACQTPLSMGFPRQEYWRGLPFPSPGDLPNLGIE</sequence>
<accession>A0ABN8Z6R9</accession>
<dbReference type="EMBL" id="OX459963">
    <property type="protein sequence ID" value="CAI9167609.1"/>
    <property type="molecule type" value="Genomic_DNA"/>
</dbReference>
<dbReference type="Proteomes" id="UP001176941">
    <property type="component" value="Chromosome 27"/>
</dbReference>